<dbReference type="RefSeq" id="WP_081203132.1">
    <property type="nucleotide sequence ID" value="NZ_FOCZ01000005.1"/>
</dbReference>
<feature type="chain" id="PRO_5010709604" evidence="2">
    <location>
        <begin position="21"/>
        <end position="738"/>
    </location>
</feature>
<sequence length="738" mass="84584">MQLKCIVLTIAFVASFTAHAADAMTGKDTVARAAYSLIRRILPERLHNSFEVKIIQSANGRDVFELYSGHKKIVLAGSNGVGVASALNYYLKNYAHCDISWNGTNLAIPDPLPSVAVKVRRTTPYSYRYYLNYCTFNYTMSWWNWDRWEKEIDWMALNGINMPLALTGQNIVWYRVYKQLGFTDNELDNFFSGPAYFNWFWMGNLDGWGGPLPMSWMQQHEALQKKILERQRSLGMTPVLPAFTGHVPPAFKKKFPNALLKQTNWSGFPAVSILDPEDSLFIEIGKLFIREQTEVYGTDHLYSSDTFNENKPPTNDSTYLCRISHQVYQAMAAGDPEAKWIMQGWLFHFQSNFWKPAQIKALLNAVPDDKMIILDLWSENNPVWNKTEAYYGKPWIWCMLHNFGGNISMYGRMDEVAGKPASLLGQPQTGKLSGIGLTPEAIEQNPVMYALMLENTWRNKPIDVTAWLKAYVLRRYGAYNTDAEKAWMILKNTVYNAGVSNGGPESIITGRPTFAAKTVCTNPVKGYRPGDILPAWDLMVQASDKLKTSEGFRYDLVDLTRQVLANYADTLQRDFSKKYQEKDKAQFTVLFNQFLGVINDLDTLLATQKDFLLGRWLNDAVRWGAAGQEKKLYEKNARDLITLWGDQDSRLHDYACKQWSGMLKGFYLPRWQQFFTSAIEALESNCPFDQKAFEAKMKAWEWQWVNKQDTYSEVPVGDPIAVAKRLHGKYLACMNKYR</sequence>
<keyword evidence="7" id="KW-1185">Reference proteome</keyword>
<evidence type="ECO:0000313" key="7">
    <source>
        <dbReference type="Proteomes" id="UP000192610"/>
    </source>
</evidence>
<feature type="domain" description="Alpha-N-acetylglucosaminidase N-terminal" evidence="4">
    <location>
        <begin position="33"/>
        <end position="113"/>
    </location>
</feature>
<dbReference type="Pfam" id="PF05089">
    <property type="entry name" value="NAGLU"/>
    <property type="match status" value="1"/>
</dbReference>
<keyword evidence="2" id="KW-0732">Signal</keyword>
<feature type="domain" description="Alpha-N-acetylglucosaminidase C-terminal" evidence="5">
    <location>
        <begin position="467"/>
        <end position="728"/>
    </location>
</feature>
<reference evidence="7" key="1">
    <citation type="submission" date="2016-04" db="EMBL/GenBank/DDBJ databases">
        <authorList>
            <person name="Chen L."/>
            <person name="Zhuang W."/>
            <person name="Wang G."/>
        </authorList>
    </citation>
    <scope>NUCLEOTIDE SEQUENCE [LARGE SCALE GENOMIC DNA]</scope>
    <source>
        <strain evidence="7">17621</strain>
    </source>
</reference>
<evidence type="ECO:0000259" key="3">
    <source>
        <dbReference type="Pfam" id="PF05089"/>
    </source>
</evidence>
<dbReference type="GO" id="GO:0005975">
    <property type="term" value="P:carbohydrate metabolic process"/>
    <property type="evidence" value="ECO:0007669"/>
    <property type="project" value="UniProtKB-ARBA"/>
</dbReference>
<keyword evidence="1" id="KW-0378">Hydrolase</keyword>
<evidence type="ECO:0000259" key="5">
    <source>
        <dbReference type="Pfam" id="PF12972"/>
    </source>
</evidence>
<feature type="domain" description="Alpha-N-acetylglucosaminidase tim-barrel" evidence="3">
    <location>
        <begin position="128"/>
        <end position="458"/>
    </location>
</feature>
<organism evidence="6 7">
    <name type="scientific">Niastella yeongjuensis</name>
    <dbReference type="NCBI Taxonomy" id="354355"/>
    <lineage>
        <taxon>Bacteria</taxon>
        <taxon>Pseudomonadati</taxon>
        <taxon>Bacteroidota</taxon>
        <taxon>Chitinophagia</taxon>
        <taxon>Chitinophagales</taxon>
        <taxon>Chitinophagaceae</taxon>
        <taxon>Niastella</taxon>
    </lineage>
</organism>
<dbReference type="Gene3D" id="3.30.379.10">
    <property type="entry name" value="Chitobiase/beta-hexosaminidase domain 2-like"/>
    <property type="match status" value="1"/>
</dbReference>
<dbReference type="Pfam" id="PF12972">
    <property type="entry name" value="NAGLU_C"/>
    <property type="match status" value="1"/>
</dbReference>
<gene>
    <name evidence="6" type="ORF">A4H97_11150</name>
</gene>
<feature type="signal peptide" evidence="2">
    <location>
        <begin position="1"/>
        <end position="20"/>
    </location>
</feature>
<dbReference type="Gene3D" id="1.20.120.670">
    <property type="entry name" value="N-acetyl-b-d-glucoasminidase"/>
    <property type="match status" value="1"/>
</dbReference>
<protein>
    <submittedName>
        <fullName evidence="6">Alpha-N-acetylglucosaminidase</fullName>
    </submittedName>
</protein>
<dbReference type="AlphaFoldDB" id="A0A1V9E9A8"/>
<dbReference type="GO" id="GO:0016787">
    <property type="term" value="F:hydrolase activity"/>
    <property type="evidence" value="ECO:0007669"/>
    <property type="project" value="UniProtKB-KW"/>
</dbReference>
<dbReference type="PANTHER" id="PTHR12872">
    <property type="entry name" value="ALPHA-N-ACETYLGLUCOSAMINIDASE"/>
    <property type="match status" value="1"/>
</dbReference>
<dbReference type="Gene3D" id="3.20.20.80">
    <property type="entry name" value="Glycosidases"/>
    <property type="match status" value="1"/>
</dbReference>
<dbReference type="Pfam" id="PF12971">
    <property type="entry name" value="NAGLU_N"/>
    <property type="match status" value="1"/>
</dbReference>
<evidence type="ECO:0000256" key="2">
    <source>
        <dbReference type="SAM" id="SignalP"/>
    </source>
</evidence>
<dbReference type="EMBL" id="LVXG01000056">
    <property type="protein sequence ID" value="OQP42718.1"/>
    <property type="molecule type" value="Genomic_DNA"/>
</dbReference>
<evidence type="ECO:0000259" key="4">
    <source>
        <dbReference type="Pfam" id="PF12971"/>
    </source>
</evidence>
<proteinExistence type="predicted"/>
<comment type="caution">
    <text evidence="6">The sequence shown here is derived from an EMBL/GenBank/DDBJ whole genome shotgun (WGS) entry which is preliminary data.</text>
</comment>
<dbReference type="STRING" id="354355.SAMN05660816_02897"/>
<dbReference type="OrthoDB" id="179563at2"/>
<dbReference type="PANTHER" id="PTHR12872:SF1">
    <property type="entry name" value="ALPHA-N-ACETYLGLUCOSAMINIDASE"/>
    <property type="match status" value="1"/>
</dbReference>
<dbReference type="Proteomes" id="UP000192610">
    <property type="component" value="Unassembled WGS sequence"/>
</dbReference>
<dbReference type="InterPro" id="IPR024240">
    <property type="entry name" value="NAGLU_N"/>
</dbReference>
<dbReference type="InterPro" id="IPR024733">
    <property type="entry name" value="NAGLU_tim-barrel"/>
</dbReference>
<evidence type="ECO:0000313" key="6">
    <source>
        <dbReference type="EMBL" id="OQP42718.1"/>
    </source>
</evidence>
<evidence type="ECO:0000256" key="1">
    <source>
        <dbReference type="ARBA" id="ARBA00022801"/>
    </source>
</evidence>
<dbReference type="InterPro" id="IPR024732">
    <property type="entry name" value="NAGLU_C"/>
</dbReference>
<dbReference type="InterPro" id="IPR007781">
    <property type="entry name" value="NAGLU"/>
</dbReference>
<accession>A0A1V9E9A8</accession>
<dbReference type="InterPro" id="IPR029018">
    <property type="entry name" value="Hex-like_dom2"/>
</dbReference>
<name>A0A1V9E9A8_9BACT</name>